<gene>
    <name evidence="10" type="ORF">R1sor_004386</name>
</gene>
<evidence type="ECO:0008006" key="12">
    <source>
        <dbReference type="Google" id="ProtNLM"/>
    </source>
</evidence>
<reference evidence="10 11" key="1">
    <citation type="submission" date="2024-09" db="EMBL/GenBank/DDBJ databases">
        <title>Chromosome-scale assembly of Riccia sorocarpa.</title>
        <authorList>
            <person name="Paukszto L."/>
        </authorList>
    </citation>
    <scope>NUCLEOTIDE SEQUENCE [LARGE SCALE GENOMIC DNA]</scope>
    <source>
        <strain evidence="10">LP-2024</strain>
        <tissue evidence="10">Aerial parts of the thallus</tissue>
    </source>
</reference>
<sequence>MMPSSANSPFSFSQFQTPQQQQQHQQQQHQQQQQQQMSSQLMAGNAPHVHLMSVDRSPLSYQAKWSDIHDDSKALLLAIEEKMLEYREESRRLDQCQRLYDSLALQKGFQLESQRICQELGGVGACISREQRTLEEQVQTVKLLMRNTEVAVRTFITLAQHVTRAQVPALTAGPAPASTSALSFPSATPAPPQPAPSPGPTDFYSGIPTKPSPFLLETVARFESQLTEYRQRVEELERLLQDSNSDENGGPSSELNLLQSLPSVMTNLHDFFIHVAAEMEALHQKVESMRVKYLADCRRRGDDRDPFLEADRREVAKREIAAKRVHPTLNAPMLQLTQQAPTPGFSTPGMGTFPGGGMGQSTPSPAPSLFGAQGAPGGFPSSASPFTPSTPTGSSPFGSSMPSFSMFGASTPAPSSSPSVFGASTPAASTPAGSLFGAGSTPASGGLFGASPGGLFGAAPTPSLFGSPATPAFGSSAPGTSAPLFGMGSTTGAGAAAAKPKPRGPRRKCSFPTSIHLEVPDCRRRESYNFQDSELNLRYIYYPKLLAKWF</sequence>
<evidence type="ECO:0000256" key="4">
    <source>
        <dbReference type="ARBA" id="ARBA00022927"/>
    </source>
</evidence>
<keyword evidence="7" id="KW-0539">Nucleus</keyword>
<evidence type="ECO:0000256" key="3">
    <source>
        <dbReference type="ARBA" id="ARBA00022816"/>
    </source>
</evidence>
<evidence type="ECO:0000256" key="7">
    <source>
        <dbReference type="ARBA" id="ARBA00023242"/>
    </source>
</evidence>
<dbReference type="PANTHER" id="PTHR13437">
    <property type="entry name" value="NUCLEOPORIN P58/P45 NUCLEOPORIN-LIKE PROTEIN 1"/>
    <property type="match status" value="1"/>
</dbReference>
<dbReference type="Gene3D" id="6.10.140.1350">
    <property type="match status" value="1"/>
</dbReference>
<feature type="compositionally biased region" description="Polar residues" evidence="9">
    <location>
        <begin position="1"/>
        <end position="18"/>
    </location>
</feature>
<dbReference type="AlphaFoldDB" id="A0ABD3HGL9"/>
<name>A0ABD3HGL9_9MARC</name>
<feature type="region of interest" description="Disordered" evidence="9">
    <location>
        <begin position="1"/>
        <end position="40"/>
    </location>
</feature>
<comment type="caution">
    <text evidence="10">The sequence shown here is derived from an EMBL/GenBank/DDBJ whole genome shotgun (WGS) entry which is preliminary data.</text>
</comment>
<keyword evidence="8" id="KW-0175">Coiled coil</keyword>
<feature type="compositionally biased region" description="Pro residues" evidence="9">
    <location>
        <begin position="188"/>
        <end position="199"/>
    </location>
</feature>
<dbReference type="GO" id="GO:0005643">
    <property type="term" value="C:nuclear pore"/>
    <property type="evidence" value="ECO:0007669"/>
    <property type="project" value="UniProtKB-SubCell"/>
</dbReference>
<dbReference type="GO" id="GO:0015031">
    <property type="term" value="P:protein transport"/>
    <property type="evidence" value="ECO:0007669"/>
    <property type="project" value="UniProtKB-KW"/>
</dbReference>
<keyword evidence="6" id="KW-0906">Nuclear pore complex</keyword>
<dbReference type="GO" id="GO:0051028">
    <property type="term" value="P:mRNA transport"/>
    <property type="evidence" value="ECO:0007669"/>
    <property type="project" value="UniProtKB-KW"/>
</dbReference>
<organism evidence="10 11">
    <name type="scientific">Riccia sorocarpa</name>
    <dbReference type="NCBI Taxonomy" id="122646"/>
    <lineage>
        <taxon>Eukaryota</taxon>
        <taxon>Viridiplantae</taxon>
        <taxon>Streptophyta</taxon>
        <taxon>Embryophyta</taxon>
        <taxon>Marchantiophyta</taxon>
        <taxon>Marchantiopsida</taxon>
        <taxon>Marchantiidae</taxon>
        <taxon>Marchantiales</taxon>
        <taxon>Ricciaceae</taxon>
        <taxon>Riccia</taxon>
    </lineage>
</organism>
<evidence type="ECO:0000256" key="8">
    <source>
        <dbReference type="SAM" id="Coils"/>
    </source>
</evidence>
<dbReference type="EMBL" id="JBJQOH010000003">
    <property type="protein sequence ID" value="KAL3690735.1"/>
    <property type="molecule type" value="Genomic_DNA"/>
</dbReference>
<proteinExistence type="predicted"/>
<keyword evidence="11" id="KW-1185">Reference proteome</keyword>
<comment type="subcellular location">
    <subcellularLocation>
        <location evidence="1">Nucleus</location>
        <location evidence="1">Nuclear pore complex</location>
    </subcellularLocation>
</comment>
<evidence type="ECO:0000313" key="10">
    <source>
        <dbReference type="EMBL" id="KAL3690735.1"/>
    </source>
</evidence>
<keyword evidence="3" id="KW-0509">mRNA transport</keyword>
<evidence type="ECO:0000256" key="2">
    <source>
        <dbReference type="ARBA" id="ARBA00022448"/>
    </source>
</evidence>
<feature type="region of interest" description="Disordered" evidence="9">
    <location>
        <begin position="172"/>
        <end position="207"/>
    </location>
</feature>
<feature type="coiled-coil region" evidence="8">
    <location>
        <begin position="219"/>
        <end position="246"/>
    </location>
</feature>
<dbReference type="InterPro" id="IPR024882">
    <property type="entry name" value="NUP58/p45/49"/>
</dbReference>
<evidence type="ECO:0000256" key="1">
    <source>
        <dbReference type="ARBA" id="ARBA00004567"/>
    </source>
</evidence>
<dbReference type="Proteomes" id="UP001633002">
    <property type="component" value="Unassembled WGS sequence"/>
</dbReference>
<keyword evidence="2" id="KW-0813">Transport</keyword>
<accession>A0ABD3HGL9</accession>
<evidence type="ECO:0000256" key="6">
    <source>
        <dbReference type="ARBA" id="ARBA00023132"/>
    </source>
</evidence>
<feature type="region of interest" description="Disordered" evidence="9">
    <location>
        <begin position="357"/>
        <end position="397"/>
    </location>
</feature>
<dbReference type="Pfam" id="PF15967">
    <property type="entry name" value="Nucleoporin_FG2"/>
    <property type="match status" value="1"/>
</dbReference>
<keyword evidence="5" id="KW-0811">Translocation</keyword>
<dbReference type="PANTHER" id="PTHR13437:SF2">
    <property type="entry name" value="NUCLEOPORIN P58_P45"/>
    <property type="match status" value="1"/>
</dbReference>
<feature type="compositionally biased region" description="Low complexity" evidence="9">
    <location>
        <begin position="19"/>
        <end position="36"/>
    </location>
</feature>
<feature type="compositionally biased region" description="Low complexity" evidence="9">
    <location>
        <begin position="378"/>
        <end position="397"/>
    </location>
</feature>
<protein>
    <recommendedName>
        <fullName evidence="12">Nucleoporin p58/p45</fullName>
    </recommendedName>
</protein>
<evidence type="ECO:0000313" key="11">
    <source>
        <dbReference type="Proteomes" id="UP001633002"/>
    </source>
</evidence>
<evidence type="ECO:0000256" key="5">
    <source>
        <dbReference type="ARBA" id="ARBA00023010"/>
    </source>
</evidence>
<keyword evidence="4" id="KW-0653">Protein transport</keyword>
<feature type="region of interest" description="Disordered" evidence="9">
    <location>
        <begin position="409"/>
        <end position="429"/>
    </location>
</feature>
<evidence type="ECO:0000256" key="9">
    <source>
        <dbReference type="SAM" id="MobiDB-lite"/>
    </source>
</evidence>